<protein>
    <submittedName>
        <fullName evidence="1">Uncharacterized protein</fullName>
    </submittedName>
</protein>
<keyword evidence="2" id="KW-1185">Reference proteome</keyword>
<evidence type="ECO:0000313" key="1">
    <source>
        <dbReference type="EMBL" id="MCQ4164460.1"/>
    </source>
</evidence>
<reference evidence="1" key="1">
    <citation type="submission" date="2022-07" db="EMBL/GenBank/DDBJ databases">
        <title>Tahibacter sp., a new gammaproteobacterium isolated from the silt sample collected at pig farm.</title>
        <authorList>
            <person name="Chen H."/>
        </authorList>
    </citation>
    <scope>NUCLEOTIDE SEQUENCE</scope>
    <source>
        <strain evidence="1">P2K</strain>
    </source>
</reference>
<dbReference type="RefSeq" id="WP_255913206.1">
    <property type="nucleotide sequence ID" value="NZ_JANFQO010000005.1"/>
</dbReference>
<name>A0ABT1QQ94_9GAMM</name>
<accession>A0ABT1QQ94</accession>
<sequence>MNLDIFKRPRIPAGILPDRLTIRHVLYEAEAPIIFSTETEQGQLLLALVVFEDRDSTLTLLSPTTHGILSSLELGNVYVRDALTASWLMLHRESSDGGAWPVSVSDVEQYLPISGTPLRHDMVPVLSTRAVGTNVIPGQMPASVVAFVADATRRAVKAVLDYQLAMPTGGRPTEGHRSRYDLPVRSFQFASFEVSFGAPVGDGLSDGDVRLAIAKLESGLLWASEGDGDFKSGDNSEREAVLRAVLLLTPPAGGAIDEVQVSGAWMSNRRFVLDRNSGRRVRRELKSVDSEQVVRYVGRVGEVDRDNLTFILRETENATDLKATFDEELLDEMLELLTEGVRIAVTGTERNGRVLISAVSRLQSAVAQESDGSTR</sequence>
<comment type="caution">
    <text evidence="1">The sequence shown here is derived from an EMBL/GenBank/DDBJ whole genome shotgun (WGS) entry which is preliminary data.</text>
</comment>
<proteinExistence type="predicted"/>
<dbReference type="EMBL" id="JANFQO010000005">
    <property type="protein sequence ID" value="MCQ4164460.1"/>
    <property type="molecule type" value="Genomic_DNA"/>
</dbReference>
<organism evidence="1 2">
    <name type="scientific">Tahibacter harae</name>
    <dbReference type="NCBI Taxonomy" id="2963937"/>
    <lineage>
        <taxon>Bacteria</taxon>
        <taxon>Pseudomonadati</taxon>
        <taxon>Pseudomonadota</taxon>
        <taxon>Gammaproteobacteria</taxon>
        <taxon>Lysobacterales</taxon>
        <taxon>Rhodanobacteraceae</taxon>
        <taxon>Tahibacter</taxon>
    </lineage>
</organism>
<gene>
    <name evidence="1" type="ORF">NM961_07030</name>
</gene>
<evidence type="ECO:0000313" key="2">
    <source>
        <dbReference type="Proteomes" id="UP001165498"/>
    </source>
</evidence>
<dbReference type="Proteomes" id="UP001165498">
    <property type="component" value="Unassembled WGS sequence"/>
</dbReference>